<organism evidence="1 2">
    <name type="scientific">Actinoallomurus iriomotensis</name>
    <dbReference type="NCBI Taxonomy" id="478107"/>
    <lineage>
        <taxon>Bacteria</taxon>
        <taxon>Bacillati</taxon>
        <taxon>Actinomycetota</taxon>
        <taxon>Actinomycetes</taxon>
        <taxon>Streptosporangiales</taxon>
        <taxon>Thermomonosporaceae</taxon>
        <taxon>Actinoallomurus</taxon>
    </lineage>
</organism>
<sequence>MHIPLSRPGGRRGVRRVAALGATAALVVGLTTACGGSSGSSSKKALGPNDTLKITTFSDFGYDKLIDQWNADPKHPFLVKQTKIADWDPWKQTLTSDLQAGTGLPDVVAIEGDSMPEFLAAGASDQFVDLKDPSLANRWLEYKYKAGQTSDGKQIGYPTDAGPEAFCYNADLFKKAGFPSDRDQAAKVFSTWDSYFAYGVKFEKAVPGAKWIDDSVSVAQAMLNQTKYPFQTADNKVNVDNNELRTVFDTVARYAPTLSTGAQQGNPDWTKDMADNKVATMPCPGWMFANIKAAAPHSTGWDIADAFPGGGGNWGGSFLAVPRQSKHQAEAKRFANWLTDKDQQVAAFKAAGNYPANLGAEQVLSAQNATDAYFHGAATSKILAGRAKAVDPQLPYKGDKYAEILGLFKSAVQRVDEGKSADDSWKLFVQAVAGLS</sequence>
<dbReference type="PANTHER" id="PTHR43649:SF32">
    <property type="entry name" value="SUGAR BINDING SECRETED PROTEIN"/>
    <property type="match status" value="1"/>
</dbReference>
<reference evidence="1" key="1">
    <citation type="submission" date="2023-03" db="EMBL/GenBank/DDBJ databases">
        <title>Actinoallomurus iriomotensis NBRC 103684.</title>
        <authorList>
            <person name="Ichikawa N."/>
            <person name="Sato H."/>
            <person name="Tonouchi N."/>
        </authorList>
    </citation>
    <scope>NUCLEOTIDE SEQUENCE</scope>
    <source>
        <strain evidence="1">NBRC 103684</strain>
    </source>
</reference>
<dbReference type="Pfam" id="PF13416">
    <property type="entry name" value="SBP_bac_8"/>
    <property type="match status" value="1"/>
</dbReference>
<dbReference type="EMBL" id="BSTK01000001">
    <property type="protein sequence ID" value="GLY82073.1"/>
    <property type="molecule type" value="Genomic_DNA"/>
</dbReference>
<protein>
    <submittedName>
        <fullName evidence="1">Sugar ABC transporter substrate-binding protein</fullName>
    </submittedName>
</protein>
<dbReference type="RefSeq" id="WP_285565618.1">
    <property type="nucleotide sequence ID" value="NZ_BSTK01000001.1"/>
</dbReference>
<dbReference type="InterPro" id="IPR006059">
    <property type="entry name" value="SBP"/>
</dbReference>
<dbReference type="Proteomes" id="UP001165074">
    <property type="component" value="Unassembled WGS sequence"/>
</dbReference>
<gene>
    <name evidence="1" type="primary">cebE</name>
    <name evidence="1" type="ORF">Airi02_000050</name>
</gene>
<keyword evidence="2" id="KW-1185">Reference proteome</keyword>
<dbReference type="PANTHER" id="PTHR43649">
    <property type="entry name" value="ARABINOSE-BINDING PROTEIN-RELATED"/>
    <property type="match status" value="1"/>
</dbReference>
<proteinExistence type="predicted"/>
<dbReference type="Gene3D" id="3.40.190.10">
    <property type="entry name" value="Periplasmic binding protein-like II"/>
    <property type="match status" value="1"/>
</dbReference>
<evidence type="ECO:0000313" key="2">
    <source>
        <dbReference type="Proteomes" id="UP001165074"/>
    </source>
</evidence>
<accession>A0A9W6VRC0</accession>
<dbReference type="InterPro" id="IPR050490">
    <property type="entry name" value="Bact_solute-bd_prot1"/>
</dbReference>
<dbReference type="SUPFAM" id="SSF53850">
    <property type="entry name" value="Periplasmic binding protein-like II"/>
    <property type="match status" value="1"/>
</dbReference>
<name>A0A9W6VRC0_9ACTN</name>
<comment type="caution">
    <text evidence="1">The sequence shown here is derived from an EMBL/GenBank/DDBJ whole genome shotgun (WGS) entry which is preliminary data.</text>
</comment>
<dbReference type="AlphaFoldDB" id="A0A9W6VRC0"/>
<dbReference type="PROSITE" id="PS51257">
    <property type="entry name" value="PROKAR_LIPOPROTEIN"/>
    <property type="match status" value="1"/>
</dbReference>
<evidence type="ECO:0000313" key="1">
    <source>
        <dbReference type="EMBL" id="GLY82073.1"/>
    </source>
</evidence>